<dbReference type="AlphaFoldDB" id="C0ZMP0"/>
<reference evidence="2" key="1">
    <citation type="submission" date="2005-03" db="EMBL/GenBank/DDBJ databases">
        <title>Comparison of the complete genome sequences of Rhodococcus erythropolis PR4 and Rhodococcus opacus B4.</title>
        <authorList>
            <person name="Takarada H."/>
            <person name="Sekine M."/>
            <person name="Hosoyama A."/>
            <person name="Yamada R."/>
            <person name="Fujisawa T."/>
            <person name="Omata S."/>
            <person name="Shimizu A."/>
            <person name="Tsukatani N."/>
            <person name="Tanikawa S."/>
            <person name="Fujita N."/>
            <person name="Harayama S."/>
        </authorList>
    </citation>
    <scope>NUCLEOTIDE SEQUENCE [LARGE SCALE GENOMIC DNA]</scope>
    <source>
        <strain evidence="2">PR4 / NBRC 100887</strain>
    </source>
</reference>
<proteinExistence type="predicted"/>
<organism evidence="1 2">
    <name type="scientific">Rhodococcus erythropolis (strain PR4 / NBRC 100887)</name>
    <dbReference type="NCBI Taxonomy" id="234621"/>
    <lineage>
        <taxon>Bacteria</taxon>
        <taxon>Bacillati</taxon>
        <taxon>Actinomycetota</taxon>
        <taxon>Actinomycetes</taxon>
        <taxon>Mycobacteriales</taxon>
        <taxon>Nocardiaceae</taxon>
        <taxon>Rhodococcus</taxon>
        <taxon>Rhodococcus erythropolis group</taxon>
    </lineage>
</organism>
<dbReference type="HOGENOM" id="CLU_170432_0_0_11"/>
<sequence length="103" mass="11402">MIQERKAMYVLVDNGRVSVRDVDNLKAFHVEVTGDIADSELDELLRLRNYGYVSGGSAFISVARVRESATDVDGVAAMVDYAQSKGWVDDDGEALQAHIVRRQ</sequence>
<evidence type="ECO:0000313" key="2">
    <source>
        <dbReference type="Proteomes" id="UP000002204"/>
    </source>
</evidence>
<name>C0ZMP0_RHOE4</name>
<gene>
    <name evidence="1" type="ordered locus">RER_45900</name>
</gene>
<reference evidence="1 2" key="2">
    <citation type="journal article" date="2006" name="Environ. Microbiol.">
        <title>Sequence analysis of three plasmids harboured in Rhodococcus erythropolis strain PR4.</title>
        <authorList>
            <person name="Sekine M."/>
            <person name="Tanikawa S."/>
            <person name="Omata S."/>
            <person name="Saito M."/>
            <person name="Fujisawa T."/>
            <person name="Tsukatani N."/>
            <person name="Tajima T."/>
            <person name="Sekigawa T."/>
            <person name="Kosugi H."/>
            <person name="Matsuo Y."/>
            <person name="Nishiko R."/>
            <person name="Imamura K."/>
            <person name="Ito M."/>
            <person name="Narita H."/>
            <person name="Tago S."/>
            <person name="Fujita N."/>
            <person name="Harayama S."/>
        </authorList>
    </citation>
    <scope>NUCLEOTIDE SEQUENCE [LARGE SCALE GENOMIC DNA]</scope>
    <source>
        <strain evidence="2">PR4 / NBRC 100887</strain>
    </source>
</reference>
<protein>
    <submittedName>
        <fullName evidence="1">Uncharacterized protein</fullName>
    </submittedName>
</protein>
<accession>C0ZMP0</accession>
<evidence type="ECO:0000313" key="1">
    <source>
        <dbReference type="EMBL" id="BAH35298.1"/>
    </source>
</evidence>
<dbReference type="Proteomes" id="UP000002204">
    <property type="component" value="Chromosome"/>
</dbReference>
<dbReference type="EMBL" id="AP008957">
    <property type="protein sequence ID" value="BAH35298.1"/>
    <property type="molecule type" value="Genomic_DNA"/>
</dbReference>
<dbReference type="KEGG" id="rer:RER_45900"/>